<accession>A0A1U8NIF2</accession>
<evidence type="ECO:0000313" key="4">
    <source>
        <dbReference type="RefSeq" id="XP_016737788.1"/>
    </source>
</evidence>
<proteinExistence type="predicted"/>
<dbReference type="RefSeq" id="XP_016737788.1">
    <property type="nucleotide sequence ID" value="XM_016882299.1"/>
</dbReference>
<reference evidence="4" key="2">
    <citation type="submission" date="2025-08" db="UniProtKB">
        <authorList>
            <consortium name="RefSeq"/>
        </authorList>
    </citation>
    <scope>IDENTIFICATION</scope>
</reference>
<dbReference type="GeneID" id="107947773"/>
<evidence type="ECO:0000259" key="2">
    <source>
        <dbReference type="Pfam" id="PF03732"/>
    </source>
</evidence>
<dbReference type="AlphaFoldDB" id="A0A1U8NIF2"/>
<organism evidence="3 4">
    <name type="scientific">Gossypium hirsutum</name>
    <name type="common">Upland cotton</name>
    <name type="synonym">Gossypium mexicanum</name>
    <dbReference type="NCBI Taxonomy" id="3635"/>
    <lineage>
        <taxon>Eukaryota</taxon>
        <taxon>Viridiplantae</taxon>
        <taxon>Streptophyta</taxon>
        <taxon>Embryophyta</taxon>
        <taxon>Tracheophyta</taxon>
        <taxon>Spermatophyta</taxon>
        <taxon>Magnoliopsida</taxon>
        <taxon>eudicotyledons</taxon>
        <taxon>Gunneridae</taxon>
        <taxon>Pentapetalae</taxon>
        <taxon>rosids</taxon>
        <taxon>malvids</taxon>
        <taxon>Malvales</taxon>
        <taxon>Malvaceae</taxon>
        <taxon>Malvoideae</taxon>
        <taxon>Gossypium</taxon>
    </lineage>
</organism>
<feature type="region of interest" description="Disordered" evidence="1">
    <location>
        <begin position="214"/>
        <end position="245"/>
    </location>
</feature>
<name>A0A1U8NIF2_GOSHI</name>
<evidence type="ECO:0000313" key="3">
    <source>
        <dbReference type="Proteomes" id="UP000818029"/>
    </source>
</evidence>
<feature type="compositionally biased region" description="Basic and acidic residues" evidence="1">
    <location>
        <begin position="214"/>
        <end position="233"/>
    </location>
</feature>
<dbReference type="KEGG" id="ghi:107947773"/>
<dbReference type="PaxDb" id="3635-A0A1U8NIF2"/>
<gene>
    <name evidence="4" type="primary">LOC107947773</name>
</gene>
<evidence type="ECO:0000256" key="1">
    <source>
        <dbReference type="SAM" id="MobiDB-lite"/>
    </source>
</evidence>
<dbReference type="PANTHER" id="PTHR34482">
    <property type="entry name" value="DNA DAMAGE-INDUCIBLE PROTEIN 1-LIKE"/>
    <property type="match status" value="1"/>
</dbReference>
<dbReference type="Proteomes" id="UP000818029">
    <property type="component" value="Chromosome A04"/>
</dbReference>
<dbReference type="InterPro" id="IPR005162">
    <property type="entry name" value="Retrotrans_gag_dom"/>
</dbReference>
<feature type="domain" description="Retrotransposon gag" evidence="2">
    <location>
        <begin position="131"/>
        <end position="199"/>
    </location>
</feature>
<dbReference type="PANTHER" id="PTHR34482:SF36">
    <property type="entry name" value="RETROTRANSPOSON GAG DOMAIN-CONTAINING PROTEIN"/>
    <property type="match status" value="1"/>
</dbReference>
<protein>
    <recommendedName>
        <fullName evidence="2">Retrotransposon gag domain-containing protein</fullName>
    </recommendedName>
</protein>
<reference evidence="3" key="1">
    <citation type="journal article" date="2020" name="Nat. Genet.">
        <title>Genomic diversifications of five Gossypium allopolyploid species and their impact on cotton improvement.</title>
        <authorList>
            <person name="Chen Z.J."/>
            <person name="Sreedasyam A."/>
            <person name="Ando A."/>
            <person name="Song Q."/>
            <person name="De Santiago L.M."/>
            <person name="Hulse-Kemp A.M."/>
            <person name="Ding M."/>
            <person name="Ye W."/>
            <person name="Kirkbride R.C."/>
            <person name="Jenkins J."/>
            <person name="Plott C."/>
            <person name="Lovell J."/>
            <person name="Lin Y.M."/>
            <person name="Vaughn R."/>
            <person name="Liu B."/>
            <person name="Simpson S."/>
            <person name="Scheffler B.E."/>
            <person name="Wen L."/>
            <person name="Saski C.A."/>
            <person name="Grover C.E."/>
            <person name="Hu G."/>
            <person name="Conover J.L."/>
            <person name="Carlson J.W."/>
            <person name="Shu S."/>
            <person name="Boston L.B."/>
            <person name="Williams M."/>
            <person name="Peterson D.G."/>
            <person name="McGee K."/>
            <person name="Jones D.C."/>
            <person name="Wendel J.F."/>
            <person name="Stelly D.M."/>
            <person name="Grimwood J."/>
            <person name="Schmutz J."/>
        </authorList>
    </citation>
    <scope>NUCLEOTIDE SEQUENCE [LARGE SCALE GENOMIC DNA]</scope>
    <source>
        <strain evidence="3">cv. TM-1</strain>
    </source>
</reference>
<dbReference type="OrthoDB" id="2272416at2759"/>
<keyword evidence="3" id="KW-1185">Reference proteome</keyword>
<sequence length="245" mass="28294">MSARGIRGYGTRGCGRGRRRARAECSSLGSMPDLDKSKTPISPATKIGFQSRLAGDDALFQAILRILERVARPHSRARGRGLAIKRIRFNGAELFRGVTRVDPNMAEYWLKATERIMDDLDCTPEQKLKGVVSLFYDEAYQWWLTVEEGFQSNRLSWGFFKTTFESKYMDASYVDARKRELMNLMQCNRFVAEYEREREIAVLVENTKIAEDVKRVEHHNRDRERGKNKKDSEPFSSVPRSKKKA</sequence>
<dbReference type="Pfam" id="PF03732">
    <property type="entry name" value="Retrotrans_gag"/>
    <property type="match status" value="1"/>
</dbReference>